<dbReference type="Pfam" id="PF13416">
    <property type="entry name" value="SBP_bac_8"/>
    <property type="match status" value="1"/>
</dbReference>
<proteinExistence type="inferred from homology"/>
<gene>
    <name evidence="7" type="ORF">GB928_004565</name>
</gene>
<dbReference type="RefSeq" id="WP_244762091.1">
    <property type="nucleotide sequence ID" value="NZ_JALJCJ010000004.1"/>
</dbReference>
<keyword evidence="8" id="KW-1185">Reference proteome</keyword>
<comment type="subcellular location">
    <subcellularLocation>
        <location evidence="1 5">Periplasm</location>
    </subcellularLocation>
</comment>
<evidence type="ECO:0000256" key="6">
    <source>
        <dbReference type="SAM" id="SignalP"/>
    </source>
</evidence>
<dbReference type="EMBL" id="WHSC02000002">
    <property type="protein sequence ID" value="MDO6120450.1"/>
    <property type="molecule type" value="Genomic_DNA"/>
</dbReference>
<evidence type="ECO:0000313" key="8">
    <source>
        <dbReference type="Proteomes" id="UP001177080"/>
    </source>
</evidence>
<feature type="signal peptide" evidence="6">
    <location>
        <begin position="1"/>
        <end position="26"/>
    </location>
</feature>
<name>A0ABT8X9P2_9HYPH</name>
<keyword evidence="2 5" id="KW-0813">Transport</keyword>
<dbReference type="Gene3D" id="3.40.190.10">
    <property type="entry name" value="Periplasmic binding protein-like II"/>
    <property type="match status" value="2"/>
</dbReference>
<evidence type="ECO:0000256" key="5">
    <source>
        <dbReference type="PIRNR" id="PIRNR019574"/>
    </source>
</evidence>
<dbReference type="PRINTS" id="PR00909">
    <property type="entry name" value="SPERMDNBNDNG"/>
</dbReference>
<dbReference type="InterPro" id="IPR001188">
    <property type="entry name" value="Sperm_putr-bd"/>
</dbReference>
<evidence type="ECO:0000313" key="7">
    <source>
        <dbReference type="EMBL" id="MDO6120450.1"/>
    </source>
</evidence>
<dbReference type="PIRSF" id="PIRSF019574">
    <property type="entry name" value="Periplasmic_polyamine_BP"/>
    <property type="match status" value="1"/>
</dbReference>
<reference evidence="7" key="1">
    <citation type="submission" date="2022-04" db="EMBL/GenBank/DDBJ databases">
        <title>Shinella lacus sp. nov., a novel member of the genus Shinella from water.</title>
        <authorList>
            <person name="Deng Y."/>
        </authorList>
    </citation>
    <scope>NUCLEOTIDE SEQUENCE</scope>
    <source>
        <strain evidence="7">JCM 31239</strain>
    </source>
</reference>
<dbReference type="PANTHER" id="PTHR30222:SF12">
    <property type="entry name" value="NORSPERMIDINE SENSOR"/>
    <property type="match status" value="1"/>
</dbReference>
<accession>A0ABT8X9P2</accession>
<organism evidence="7 8">
    <name type="scientific">Shinella curvata</name>
    <dbReference type="NCBI Taxonomy" id="1817964"/>
    <lineage>
        <taxon>Bacteria</taxon>
        <taxon>Pseudomonadati</taxon>
        <taxon>Pseudomonadota</taxon>
        <taxon>Alphaproteobacteria</taxon>
        <taxon>Hyphomicrobiales</taxon>
        <taxon>Rhizobiaceae</taxon>
        <taxon>Shinella</taxon>
    </lineage>
</organism>
<evidence type="ECO:0000256" key="1">
    <source>
        <dbReference type="ARBA" id="ARBA00004418"/>
    </source>
</evidence>
<evidence type="ECO:0000256" key="2">
    <source>
        <dbReference type="ARBA" id="ARBA00022448"/>
    </source>
</evidence>
<sequence length="345" mass="37765">MTKLKLALAGGLSAVALFATANAALAAGELHIFNWGEYTNPALIAKFEKAYDVKVTVDEYDSNETMLAKVRAGHSGYDIVVPGDYAVKIMIEEGLLAETRPNEMPNFKNIEARFVDVYWDAGRNYTTPWTHGLTTFAVNTDAYKGPADSIALLFDPPEELKGRIAMLDDMVSIIHAAERYVGVPRCTSDREELKKVYDALMKAKPYWRTYSVDSINKLVSGEADVAQTWSGSAVVVRQQLASVKFALTKEVMEAFSDNVAVLKDAPNLENAKLFQNFVMDPENAALTSDFAGYANAIKGSAAFFSADLKAAPELNVPADAATEFVPPCSAEVTALYNAMWTELRR</sequence>
<evidence type="ECO:0000256" key="3">
    <source>
        <dbReference type="ARBA" id="ARBA00022729"/>
    </source>
</evidence>
<dbReference type="SUPFAM" id="SSF53850">
    <property type="entry name" value="Periplasmic binding protein-like II"/>
    <property type="match status" value="1"/>
</dbReference>
<comment type="function">
    <text evidence="5">Required for the activity of the bacterial periplasmic transport system of putrescine.</text>
</comment>
<keyword evidence="4 5" id="KW-0574">Periplasm</keyword>
<protein>
    <recommendedName>
        <fullName evidence="5">Putrescine-binding periplasmic protein</fullName>
    </recommendedName>
</protein>
<comment type="similarity">
    <text evidence="5">Belongs to the bacterial solute-binding protein PotD/PotF family.</text>
</comment>
<feature type="chain" id="PRO_5046627635" description="Putrescine-binding periplasmic protein" evidence="6">
    <location>
        <begin position="27"/>
        <end position="345"/>
    </location>
</feature>
<dbReference type="Proteomes" id="UP001177080">
    <property type="component" value="Unassembled WGS sequence"/>
</dbReference>
<dbReference type="PANTHER" id="PTHR30222">
    <property type="entry name" value="SPERMIDINE/PUTRESCINE-BINDING PERIPLASMIC PROTEIN"/>
    <property type="match status" value="1"/>
</dbReference>
<keyword evidence="3 6" id="KW-0732">Signal</keyword>
<dbReference type="InterPro" id="IPR006059">
    <property type="entry name" value="SBP"/>
</dbReference>
<comment type="caution">
    <text evidence="7">The sequence shown here is derived from an EMBL/GenBank/DDBJ whole genome shotgun (WGS) entry which is preliminary data.</text>
</comment>
<evidence type="ECO:0000256" key="4">
    <source>
        <dbReference type="ARBA" id="ARBA00022764"/>
    </source>
</evidence>